<dbReference type="GO" id="GO:0061621">
    <property type="term" value="P:canonical glycolysis"/>
    <property type="evidence" value="ECO:0007669"/>
    <property type="project" value="TreeGrafter"/>
</dbReference>
<dbReference type="GO" id="GO:0070095">
    <property type="term" value="F:fructose-6-phosphate binding"/>
    <property type="evidence" value="ECO:0007669"/>
    <property type="project" value="TreeGrafter"/>
</dbReference>
<sequence length="96" mass="10969">CKAVSYVVSLIEKSTTDNGKVICNTAESAVVLGLLKRQNEFTPIEILKTKTDMEHRMPLEQWWLKLRPLLRILAKHETVYVGEVVESNIDEVDQSQ</sequence>
<dbReference type="PANTHER" id="PTHR13697">
    <property type="entry name" value="PHOSPHOFRUCTOKINASE"/>
    <property type="match status" value="1"/>
</dbReference>
<dbReference type="GO" id="GO:0006002">
    <property type="term" value="P:fructose 6-phosphate metabolic process"/>
    <property type="evidence" value="ECO:0007669"/>
    <property type="project" value="TreeGrafter"/>
</dbReference>
<evidence type="ECO:0000313" key="2">
    <source>
        <dbReference type="EMBL" id="CAF4505230.1"/>
    </source>
</evidence>
<dbReference type="AlphaFoldDB" id="A0A820VV12"/>
<evidence type="ECO:0000256" key="1">
    <source>
        <dbReference type="ARBA" id="ARBA00048070"/>
    </source>
</evidence>
<dbReference type="GO" id="GO:0048029">
    <property type="term" value="F:monosaccharide binding"/>
    <property type="evidence" value="ECO:0007669"/>
    <property type="project" value="TreeGrafter"/>
</dbReference>
<comment type="caution">
    <text evidence="2">The sequence shown here is derived from an EMBL/GenBank/DDBJ whole genome shotgun (WGS) entry which is preliminary data.</text>
</comment>
<dbReference type="GO" id="GO:0016208">
    <property type="term" value="F:AMP binding"/>
    <property type="evidence" value="ECO:0007669"/>
    <property type="project" value="TreeGrafter"/>
</dbReference>
<dbReference type="Proteomes" id="UP000663866">
    <property type="component" value="Unassembled WGS sequence"/>
</dbReference>
<comment type="catalytic activity">
    <reaction evidence="1">
        <text>beta-D-fructose 6-phosphate + ATP = beta-D-fructose 1,6-bisphosphate + ADP + H(+)</text>
        <dbReference type="Rhea" id="RHEA:16109"/>
        <dbReference type="ChEBI" id="CHEBI:15378"/>
        <dbReference type="ChEBI" id="CHEBI:30616"/>
        <dbReference type="ChEBI" id="CHEBI:32966"/>
        <dbReference type="ChEBI" id="CHEBI:57634"/>
        <dbReference type="ChEBI" id="CHEBI:456216"/>
        <dbReference type="EC" id="2.7.1.11"/>
    </reaction>
</comment>
<dbReference type="GO" id="GO:0042802">
    <property type="term" value="F:identical protein binding"/>
    <property type="evidence" value="ECO:0007669"/>
    <property type="project" value="TreeGrafter"/>
</dbReference>
<dbReference type="GO" id="GO:0003872">
    <property type="term" value="F:6-phosphofructokinase activity"/>
    <property type="evidence" value="ECO:0007669"/>
    <property type="project" value="UniProtKB-EC"/>
</dbReference>
<keyword evidence="3" id="KW-1185">Reference proteome</keyword>
<organism evidence="2 3">
    <name type="scientific">Rotaria magnacalcarata</name>
    <dbReference type="NCBI Taxonomy" id="392030"/>
    <lineage>
        <taxon>Eukaryota</taxon>
        <taxon>Metazoa</taxon>
        <taxon>Spiralia</taxon>
        <taxon>Gnathifera</taxon>
        <taxon>Rotifera</taxon>
        <taxon>Eurotatoria</taxon>
        <taxon>Bdelloidea</taxon>
        <taxon>Philodinida</taxon>
        <taxon>Philodinidae</taxon>
        <taxon>Rotaria</taxon>
    </lineage>
</organism>
<dbReference type="EMBL" id="CAJOBG010053954">
    <property type="protein sequence ID" value="CAF4505230.1"/>
    <property type="molecule type" value="Genomic_DNA"/>
</dbReference>
<feature type="non-terminal residue" evidence="2">
    <location>
        <position position="96"/>
    </location>
</feature>
<dbReference type="GO" id="GO:0005945">
    <property type="term" value="C:6-phosphofructokinase complex"/>
    <property type="evidence" value="ECO:0007669"/>
    <property type="project" value="TreeGrafter"/>
</dbReference>
<dbReference type="GO" id="GO:0030388">
    <property type="term" value="P:fructose 1,6-bisphosphate metabolic process"/>
    <property type="evidence" value="ECO:0007669"/>
    <property type="project" value="TreeGrafter"/>
</dbReference>
<protein>
    <submittedName>
        <fullName evidence="2">Uncharacterized protein</fullName>
    </submittedName>
</protein>
<name>A0A820VV12_9BILA</name>
<dbReference type="PANTHER" id="PTHR13697:SF4">
    <property type="entry name" value="ATP-DEPENDENT 6-PHOSPHOFRUCTOKINASE"/>
    <property type="match status" value="1"/>
</dbReference>
<proteinExistence type="predicted"/>
<evidence type="ECO:0000313" key="3">
    <source>
        <dbReference type="Proteomes" id="UP000663866"/>
    </source>
</evidence>
<dbReference type="Gene3D" id="3.40.50.450">
    <property type="match status" value="1"/>
</dbReference>
<accession>A0A820VV12</accession>
<gene>
    <name evidence="2" type="ORF">OVN521_LOCUS40990</name>
</gene>
<reference evidence="2" key="1">
    <citation type="submission" date="2021-02" db="EMBL/GenBank/DDBJ databases">
        <authorList>
            <person name="Nowell W R."/>
        </authorList>
    </citation>
    <scope>NUCLEOTIDE SEQUENCE</scope>
</reference>
<dbReference type="GO" id="GO:0005524">
    <property type="term" value="F:ATP binding"/>
    <property type="evidence" value="ECO:0007669"/>
    <property type="project" value="TreeGrafter"/>
</dbReference>